<dbReference type="InterPro" id="IPR017850">
    <property type="entry name" value="Alkaline_phosphatase_core_sf"/>
</dbReference>
<dbReference type="PANTHER" id="PTHR31956">
    <property type="entry name" value="NON-SPECIFIC PHOSPHOLIPASE C4-RELATED"/>
    <property type="match status" value="1"/>
</dbReference>
<sequence length="852" mass="96888">MTTTESRREFIKKAGLLAGSAGLFSVFPSAIQKALAIEADPGTTYLDAEHIVFLMQENRSFDHCYGALKGVRGFNDPRAIELPNRNPVWLQTNTEGKTFAPFRLDIKNSKATWMGSLPHSWSDQVDARNNGRFDTWLTAKKAGNKDYSHMPLTLGYYDRQDIPFYYALADAFTVCDQHFCSSLTGTSANRSYFWSGTIRENPHDEKSKAHVWNHEINYKDVNWPTFPERLEQAGISWKVYQNELSVPVGFNDEEDNWLANFTDNNLEFHKQYHVRFHPAHLAWLEERADNLPGEIKSLEDKLESKPSDSNISKELDKKKSLLEEVMEARKTYNKEAFEKLPDFEKSIHRRAFVTNEHDPDYHKLSTIRYEEHGENREVKVPEGDIFHQFRLDAENNQLPAVSWLVAPCSFSDHPGAPWYGAWYVSEALDILTKNPDIWKKTIFILTYDENDGYFDHMPPFTPPHSARPETGAVSKGMDTRAEWVTMDQEKARTDNVGSRRESPIGLGYRVPLVIASPWTKGGWVNSEVFDLTSSLQFLEHFLSSKTGKAVREPNITDWRRTVCGDLSSVFRPLNKENIAPLSFLKRDEVIEGIFEAQFKPLPGNFKAFNAEEIRQVRENPSASSLLPSQEKGVRAACAIPYELYADSRLNKDRKKVVVSFRAGKEVFGEKSAGAAFNVYSPVKFRLGNDNDYETMHNWSFAVKAGDVVSYEWDLGSFENGTYNLRSYGVNGFFREFYGDTSDPEIEVSTSCERVNGSKSKISQNLILNLKNKSQRKSYRLEVEDKSYGADKIVLVLPPASALNRVVNLKKSSGWYDLSIKVEGFSSFGKRYAGHVESGEGSISDPLMGRVTL</sequence>
<evidence type="ECO:0000313" key="6">
    <source>
        <dbReference type="Proteomes" id="UP000322918"/>
    </source>
</evidence>
<dbReference type="Pfam" id="PF05506">
    <property type="entry name" value="PLipase_C_C"/>
    <property type="match status" value="2"/>
</dbReference>
<keyword evidence="6" id="KW-1185">Reference proteome</keyword>
<evidence type="ECO:0000313" key="5">
    <source>
        <dbReference type="EMBL" id="KAA8485934.1"/>
    </source>
</evidence>
<dbReference type="NCBIfam" id="TIGR03396">
    <property type="entry name" value="PC_PLC"/>
    <property type="match status" value="1"/>
</dbReference>
<organism evidence="5 6">
    <name type="scientific">Arcticibacter tournemirensis</name>
    <dbReference type="NCBI Taxonomy" id="699437"/>
    <lineage>
        <taxon>Bacteria</taxon>
        <taxon>Pseudomonadati</taxon>
        <taxon>Bacteroidota</taxon>
        <taxon>Sphingobacteriia</taxon>
        <taxon>Sphingobacteriales</taxon>
        <taxon>Sphingobacteriaceae</taxon>
        <taxon>Arcticibacter</taxon>
    </lineage>
</organism>
<comment type="similarity">
    <text evidence="1">Belongs to the bacterial phospholipase C family.</text>
</comment>
<dbReference type="NCBIfam" id="TIGR01409">
    <property type="entry name" value="TAT_signal_seq"/>
    <property type="match status" value="1"/>
</dbReference>
<dbReference type="Proteomes" id="UP000322918">
    <property type="component" value="Unassembled WGS sequence"/>
</dbReference>
<feature type="domain" description="Bacterial phospholipase C C-terminal" evidence="4">
    <location>
        <begin position="636"/>
        <end position="739"/>
    </location>
</feature>
<proteinExistence type="inferred from homology"/>
<accession>A0A5M9HKI2</accession>
<dbReference type="OrthoDB" id="980947at2"/>
<dbReference type="RefSeq" id="WP_141816706.1">
    <property type="nucleotide sequence ID" value="NZ_VFPL01000002.1"/>
</dbReference>
<dbReference type="PANTHER" id="PTHR31956:SF1">
    <property type="entry name" value="NON-SPECIFIC PHOSPHOLIPASE C1"/>
    <property type="match status" value="1"/>
</dbReference>
<keyword evidence="3" id="KW-0378">Hydrolase</keyword>
<dbReference type="AlphaFoldDB" id="A0A5M9HKI2"/>
<feature type="domain" description="Bacterial phospholipase C C-terminal" evidence="4">
    <location>
        <begin position="755"/>
        <end position="834"/>
    </location>
</feature>
<dbReference type="InterPro" id="IPR006311">
    <property type="entry name" value="TAT_signal"/>
</dbReference>
<dbReference type="GO" id="GO:0034480">
    <property type="term" value="F:phosphatidylcholine phospholipase C activity"/>
    <property type="evidence" value="ECO:0007669"/>
    <property type="project" value="UniProtKB-EC"/>
</dbReference>
<evidence type="ECO:0000256" key="1">
    <source>
        <dbReference type="ARBA" id="ARBA00009717"/>
    </source>
</evidence>
<dbReference type="EC" id="3.1.4.3" evidence="2"/>
<dbReference type="PROSITE" id="PS51318">
    <property type="entry name" value="TAT"/>
    <property type="match status" value="1"/>
</dbReference>
<reference evidence="5 6" key="1">
    <citation type="submission" date="2019-09" db="EMBL/GenBank/DDBJ databases">
        <title>Pararcticibacter amylolyticus gen. nov., sp. nov., isolated from a rottenly hemp rope, and reclassification of Pedobacter tournemirensis as Pararcticibacter tournemirensis comb. nov.</title>
        <authorList>
            <person name="Cai Y."/>
        </authorList>
    </citation>
    <scope>NUCLEOTIDE SEQUENCE [LARGE SCALE GENOMIC DNA]</scope>
    <source>
        <strain evidence="5 6">TF5-37.2-LB10</strain>
    </source>
</reference>
<dbReference type="Gene3D" id="3.40.720.10">
    <property type="entry name" value="Alkaline Phosphatase, subunit A"/>
    <property type="match status" value="2"/>
</dbReference>
<dbReference type="Pfam" id="PF04185">
    <property type="entry name" value="Phosphoesterase"/>
    <property type="match status" value="2"/>
</dbReference>
<evidence type="ECO:0000256" key="3">
    <source>
        <dbReference type="ARBA" id="ARBA00022801"/>
    </source>
</evidence>
<dbReference type="InterPro" id="IPR019546">
    <property type="entry name" value="TAT_signal_bac_arc"/>
</dbReference>
<gene>
    <name evidence="5" type="ORF">F1649_02770</name>
</gene>
<dbReference type="GO" id="GO:0016042">
    <property type="term" value="P:lipid catabolic process"/>
    <property type="evidence" value="ECO:0007669"/>
    <property type="project" value="InterPro"/>
</dbReference>
<dbReference type="EMBL" id="VWNE01000003">
    <property type="protein sequence ID" value="KAA8485934.1"/>
    <property type="molecule type" value="Genomic_DNA"/>
</dbReference>
<dbReference type="InterPro" id="IPR008475">
    <property type="entry name" value="PLipase_C_C"/>
</dbReference>
<protein>
    <recommendedName>
        <fullName evidence="2">phospholipase C</fullName>
        <ecNumber evidence="2">3.1.4.3</ecNumber>
    </recommendedName>
</protein>
<dbReference type="InterPro" id="IPR017767">
    <property type="entry name" value="PC-PLC"/>
</dbReference>
<evidence type="ECO:0000256" key="2">
    <source>
        <dbReference type="ARBA" id="ARBA00012018"/>
    </source>
</evidence>
<dbReference type="InterPro" id="IPR007312">
    <property type="entry name" value="Phosphoesterase"/>
</dbReference>
<evidence type="ECO:0000259" key="4">
    <source>
        <dbReference type="Pfam" id="PF05506"/>
    </source>
</evidence>
<comment type="caution">
    <text evidence="5">The sequence shown here is derived from an EMBL/GenBank/DDBJ whole genome shotgun (WGS) entry which is preliminary data.</text>
</comment>
<name>A0A5M9HKI2_9SPHI</name>